<dbReference type="AlphaFoldDB" id="A0A1Q8RU02"/>
<name>A0A1Q8RU02_9PEZI</name>
<dbReference type="Gene3D" id="2.40.50.140">
    <property type="entry name" value="Nucleic acid-binding proteins"/>
    <property type="match status" value="1"/>
</dbReference>
<dbReference type="EMBL" id="MPGH01000089">
    <property type="protein sequence ID" value="OLN87653.1"/>
    <property type="molecule type" value="Genomic_DNA"/>
</dbReference>
<dbReference type="CDD" id="cd00364">
    <property type="entry name" value="Ribosomal_uS17"/>
    <property type="match status" value="1"/>
</dbReference>
<dbReference type="PANTHER" id="PTHR10744:SF1">
    <property type="entry name" value="SMALL RIBOSOMAL SUBUNIT PROTEIN US17M"/>
    <property type="match status" value="1"/>
</dbReference>
<evidence type="ECO:0000256" key="4">
    <source>
        <dbReference type="SAM" id="MobiDB-lite"/>
    </source>
</evidence>
<evidence type="ECO:0000256" key="3">
    <source>
        <dbReference type="ARBA" id="ARBA00023274"/>
    </source>
</evidence>
<dbReference type="GO" id="GO:0005739">
    <property type="term" value="C:mitochondrion"/>
    <property type="evidence" value="ECO:0007669"/>
    <property type="project" value="TreeGrafter"/>
</dbReference>
<dbReference type="STRING" id="708187.A0A1Q8RU02"/>
<keyword evidence="2 5" id="KW-0689">Ribosomal protein</keyword>
<sequence length="143" mass="15641">MSTQYIEAARKVTRQLTGVVVSAGLMQKTVKVRVGGQQWNSKVQKMFTKPQTHLVHDPNSSLRAGDIVSIVPGWRTSPHKRHVVKSIIAPHGTPIAERPPIPTEEERFAAAIAKREAKVARRAANGNVKAANQVKTTPVPEVD</sequence>
<evidence type="ECO:0000313" key="6">
    <source>
        <dbReference type="Proteomes" id="UP000186583"/>
    </source>
</evidence>
<dbReference type="InterPro" id="IPR000266">
    <property type="entry name" value="Ribosomal_uS17"/>
</dbReference>
<dbReference type="GO" id="GO:0006412">
    <property type="term" value="P:translation"/>
    <property type="evidence" value="ECO:0007669"/>
    <property type="project" value="InterPro"/>
</dbReference>
<dbReference type="OrthoDB" id="274752at2759"/>
<accession>A0A1Q8RU02</accession>
<dbReference type="PANTHER" id="PTHR10744">
    <property type="entry name" value="40S RIBOSOMAL PROTEIN S11 FAMILY MEMBER"/>
    <property type="match status" value="1"/>
</dbReference>
<dbReference type="Pfam" id="PF00366">
    <property type="entry name" value="Ribosomal_S17"/>
    <property type="match status" value="1"/>
</dbReference>
<evidence type="ECO:0000256" key="2">
    <source>
        <dbReference type="ARBA" id="ARBA00022980"/>
    </source>
</evidence>
<gene>
    <name evidence="5" type="ORF">CCHL11_05745</name>
</gene>
<proteinExistence type="inferred from homology"/>
<protein>
    <submittedName>
        <fullName evidence="5">37S ribosomal protein S17, mitochondrial</fullName>
    </submittedName>
</protein>
<dbReference type="Proteomes" id="UP000186583">
    <property type="component" value="Unassembled WGS sequence"/>
</dbReference>
<reference evidence="5 6" key="1">
    <citation type="submission" date="2016-11" db="EMBL/GenBank/DDBJ databases">
        <title>Draft Genome Assembly of Colletotrichum chlorophyti a pathogen of herbaceous plants.</title>
        <authorList>
            <person name="Gan P."/>
            <person name="Narusaka M."/>
            <person name="Tsushima A."/>
            <person name="Narusaka Y."/>
            <person name="Takano Y."/>
            <person name="Shirasu K."/>
        </authorList>
    </citation>
    <scope>NUCLEOTIDE SEQUENCE [LARGE SCALE GENOMIC DNA]</scope>
    <source>
        <strain evidence="5 6">NTL11</strain>
    </source>
</reference>
<evidence type="ECO:0000313" key="5">
    <source>
        <dbReference type="EMBL" id="OLN87653.1"/>
    </source>
</evidence>
<dbReference type="InterPro" id="IPR012340">
    <property type="entry name" value="NA-bd_OB-fold"/>
</dbReference>
<feature type="region of interest" description="Disordered" evidence="4">
    <location>
        <begin position="123"/>
        <end position="143"/>
    </location>
</feature>
<comment type="similarity">
    <text evidence="1">Belongs to the universal ribosomal protein uS17 family.</text>
</comment>
<dbReference type="GO" id="GO:0005840">
    <property type="term" value="C:ribosome"/>
    <property type="evidence" value="ECO:0007669"/>
    <property type="project" value="UniProtKB-KW"/>
</dbReference>
<dbReference type="SUPFAM" id="SSF50249">
    <property type="entry name" value="Nucleic acid-binding proteins"/>
    <property type="match status" value="1"/>
</dbReference>
<comment type="caution">
    <text evidence="5">The sequence shown here is derived from an EMBL/GenBank/DDBJ whole genome shotgun (WGS) entry which is preliminary data.</text>
</comment>
<organism evidence="5 6">
    <name type="scientific">Colletotrichum chlorophyti</name>
    <dbReference type="NCBI Taxonomy" id="708187"/>
    <lineage>
        <taxon>Eukaryota</taxon>
        <taxon>Fungi</taxon>
        <taxon>Dikarya</taxon>
        <taxon>Ascomycota</taxon>
        <taxon>Pezizomycotina</taxon>
        <taxon>Sordariomycetes</taxon>
        <taxon>Hypocreomycetidae</taxon>
        <taxon>Glomerellales</taxon>
        <taxon>Glomerellaceae</taxon>
        <taxon>Colletotrichum</taxon>
    </lineage>
</organism>
<dbReference type="GO" id="GO:1990904">
    <property type="term" value="C:ribonucleoprotein complex"/>
    <property type="evidence" value="ECO:0007669"/>
    <property type="project" value="UniProtKB-KW"/>
</dbReference>
<keyword evidence="3" id="KW-0687">Ribonucleoprotein</keyword>
<dbReference type="GO" id="GO:0003735">
    <property type="term" value="F:structural constituent of ribosome"/>
    <property type="evidence" value="ECO:0007669"/>
    <property type="project" value="InterPro"/>
</dbReference>
<keyword evidence="6" id="KW-1185">Reference proteome</keyword>
<evidence type="ECO:0000256" key="1">
    <source>
        <dbReference type="ARBA" id="ARBA00010254"/>
    </source>
</evidence>